<accession>A0AAN8V6M4</accession>
<evidence type="ECO:0000313" key="3">
    <source>
        <dbReference type="EMBL" id="KAK6928520.1"/>
    </source>
</evidence>
<dbReference type="PANTHER" id="PTHR46038">
    <property type="entry name" value="EXPRESSED PROTEIN-RELATED"/>
    <property type="match status" value="1"/>
</dbReference>
<keyword evidence="1" id="KW-1133">Transmembrane helix</keyword>
<keyword evidence="1" id="KW-0812">Transmembrane</keyword>
<name>A0AAN8V6M4_9MAGN</name>
<gene>
    <name evidence="3" type="ORF">RJ641_007111</name>
</gene>
<keyword evidence="3" id="KW-0808">Transferase</keyword>
<proteinExistence type="predicted"/>
<feature type="domain" description="Nucleotide-diphospho-sugar transferase" evidence="2">
    <location>
        <begin position="92"/>
        <end position="277"/>
    </location>
</feature>
<dbReference type="InterPro" id="IPR005069">
    <property type="entry name" value="Nucl-diP-sugar_transferase"/>
</dbReference>
<sequence length="310" mass="35702">MQGLRKLKQPNSSLLIMLIFFGGLLLHHSLNQSASTRTQFNKTTELDEVLRRASTETRTVVLTTVNSTWARPGSVLDLFFKSFQIGYDTRGFLNHLVIVTTDEPAFLYCKSIHRYCYDLTKEFPNSNYKTLSQRKTTLLGQALYLGYNLILTDADVMWFRSPLRHFIPGIDITTSRNYYTDGVGNRIERADGGIMHVWTNDRSINFYKYADVLRHLYPDLNEQTIFESTLEATGDMRVEYVDTDYFGGFCQPSKDISKVSTMQANCCENTEKKVHDLRLLLDEWKNYTALPPEGREAAKSSFSWKAPERC</sequence>
<comment type="caution">
    <text evidence="3">The sequence shown here is derived from an EMBL/GenBank/DDBJ whole genome shotgun (WGS) entry which is preliminary data.</text>
</comment>
<evidence type="ECO:0000313" key="4">
    <source>
        <dbReference type="Proteomes" id="UP001370490"/>
    </source>
</evidence>
<dbReference type="EMBL" id="JBAMMX010000014">
    <property type="protein sequence ID" value="KAK6928520.1"/>
    <property type="molecule type" value="Genomic_DNA"/>
</dbReference>
<protein>
    <submittedName>
        <fullName evidence="3">Nucleotide-diphospho-sugar transferase</fullName>
    </submittedName>
</protein>
<dbReference type="InterPro" id="IPR044821">
    <property type="entry name" value="At1g28695/At4g15970-like"/>
</dbReference>
<evidence type="ECO:0000259" key="2">
    <source>
        <dbReference type="Pfam" id="PF03407"/>
    </source>
</evidence>
<organism evidence="3 4">
    <name type="scientific">Dillenia turbinata</name>
    <dbReference type="NCBI Taxonomy" id="194707"/>
    <lineage>
        <taxon>Eukaryota</taxon>
        <taxon>Viridiplantae</taxon>
        <taxon>Streptophyta</taxon>
        <taxon>Embryophyta</taxon>
        <taxon>Tracheophyta</taxon>
        <taxon>Spermatophyta</taxon>
        <taxon>Magnoliopsida</taxon>
        <taxon>eudicotyledons</taxon>
        <taxon>Gunneridae</taxon>
        <taxon>Pentapetalae</taxon>
        <taxon>Dilleniales</taxon>
        <taxon>Dilleniaceae</taxon>
        <taxon>Dillenia</taxon>
    </lineage>
</organism>
<keyword evidence="1" id="KW-0472">Membrane</keyword>
<dbReference type="Pfam" id="PF03407">
    <property type="entry name" value="Nucleotid_trans"/>
    <property type="match status" value="1"/>
</dbReference>
<dbReference type="AlphaFoldDB" id="A0AAN8V6M4"/>
<dbReference type="PANTHER" id="PTHR46038:SF37">
    <property type="entry name" value="GLYCOSYLTRANSFERASE"/>
    <property type="match status" value="1"/>
</dbReference>
<dbReference type="Proteomes" id="UP001370490">
    <property type="component" value="Unassembled WGS sequence"/>
</dbReference>
<keyword evidence="4" id="KW-1185">Reference proteome</keyword>
<evidence type="ECO:0000256" key="1">
    <source>
        <dbReference type="SAM" id="Phobius"/>
    </source>
</evidence>
<feature type="transmembrane region" description="Helical" evidence="1">
    <location>
        <begin position="12"/>
        <end position="30"/>
    </location>
</feature>
<dbReference type="GO" id="GO:0016740">
    <property type="term" value="F:transferase activity"/>
    <property type="evidence" value="ECO:0007669"/>
    <property type="project" value="UniProtKB-KW"/>
</dbReference>
<reference evidence="3 4" key="1">
    <citation type="submission" date="2023-12" db="EMBL/GenBank/DDBJ databases">
        <title>A high-quality genome assembly for Dillenia turbinata (Dilleniales).</title>
        <authorList>
            <person name="Chanderbali A."/>
        </authorList>
    </citation>
    <scope>NUCLEOTIDE SEQUENCE [LARGE SCALE GENOMIC DNA]</scope>
    <source>
        <strain evidence="3">LSX21</strain>
        <tissue evidence="3">Leaf</tissue>
    </source>
</reference>